<keyword evidence="1" id="KW-0812">Transmembrane</keyword>
<evidence type="ECO:0000313" key="2">
    <source>
        <dbReference type="EMBL" id="AXY55730.1"/>
    </source>
</evidence>
<dbReference type="RefSeq" id="WP_087513745.1">
    <property type="nucleotide sequence ID" value="NZ_CP032134.1"/>
</dbReference>
<evidence type="ECO:0000256" key="1">
    <source>
        <dbReference type="SAM" id="Phobius"/>
    </source>
</evidence>
<sequence length="135" mass="15083">MSNKIRNTQRYNFLSAFFAFLLWGGWSFYINMSQGGLKVGIISGLAQGICSFIITLFITFLIEKQFNFYKSVPARLILPPVCTVLFTGSCLVLVHTLIQTPAILKTVAPALTVALLFAFVTNIKLYKQLKTQATH</sequence>
<dbReference type="Proteomes" id="UP000263753">
    <property type="component" value="Chromosome"/>
</dbReference>
<keyword evidence="1" id="KW-0472">Membrane</keyword>
<accession>A0A3B7LSD0</accession>
<feature type="transmembrane region" description="Helical" evidence="1">
    <location>
        <begin position="12"/>
        <end position="29"/>
    </location>
</feature>
<dbReference type="AlphaFoldDB" id="A0A3B7LSD0"/>
<feature type="transmembrane region" description="Helical" evidence="1">
    <location>
        <begin position="74"/>
        <end position="96"/>
    </location>
</feature>
<feature type="transmembrane region" description="Helical" evidence="1">
    <location>
        <begin position="102"/>
        <end position="120"/>
    </location>
</feature>
<gene>
    <name evidence="2" type="ORF">CDG60_03450</name>
</gene>
<organism evidence="2 3">
    <name type="scientific">Acinetobacter chinensis</name>
    <dbReference type="NCBI Taxonomy" id="2004650"/>
    <lineage>
        <taxon>Bacteria</taxon>
        <taxon>Pseudomonadati</taxon>
        <taxon>Pseudomonadota</taxon>
        <taxon>Gammaproteobacteria</taxon>
        <taxon>Moraxellales</taxon>
        <taxon>Moraxellaceae</taxon>
        <taxon>Acinetobacter</taxon>
    </lineage>
</organism>
<name>A0A3B7LSD0_9GAMM</name>
<protein>
    <submittedName>
        <fullName evidence="2">Uncharacterized protein</fullName>
    </submittedName>
</protein>
<reference evidence="3" key="1">
    <citation type="submission" date="2018-09" db="EMBL/GenBank/DDBJ databases">
        <title>The complete genome of Acinetobacter sp. strain WCHAc010005.</title>
        <authorList>
            <person name="Hu Y."/>
            <person name="Long H."/>
            <person name="Feng Y."/>
            <person name="Zong Z."/>
        </authorList>
    </citation>
    <scope>NUCLEOTIDE SEQUENCE [LARGE SCALE GENOMIC DNA]</scope>
    <source>
        <strain evidence="3">WCHAc010005</strain>
    </source>
</reference>
<evidence type="ECO:0000313" key="3">
    <source>
        <dbReference type="Proteomes" id="UP000263753"/>
    </source>
</evidence>
<proteinExistence type="predicted"/>
<keyword evidence="1" id="KW-1133">Transmembrane helix</keyword>
<feature type="transmembrane region" description="Helical" evidence="1">
    <location>
        <begin position="41"/>
        <end position="62"/>
    </location>
</feature>
<dbReference type="EMBL" id="CP032134">
    <property type="protein sequence ID" value="AXY55730.1"/>
    <property type="molecule type" value="Genomic_DNA"/>
</dbReference>
<dbReference type="KEGG" id="achi:CDG60_03450"/>